<keyword evidence="10" id="KW-0809">Transit peptide</keyword>
<feature type="domain" description="Protein kinase" evidence="16">
    <location>
        <begin position="860"/>
        <end position="1136"/>
    </location>
</feature>
<sequence>MRGKTPYAAAAIASCNGAVLPLSIPHTKQFHARLILAPPSAAHGPADLRLLLLRSYAARGDLASARRLLDEAPRPASPLLHNALIRAHARRLDLPAALALFSRMRRSATPPDAHTFACVLRACADCLRPGAVKVVHGVASSRGMCLHPIVGSALVSAYAKLGLVDDARRVFDGLREPDLVLWNSMISGYGYRGMWHDGLQMFSAMRRAGEQPDGYSMVGLVSCLWNPEVLVFGQAVHGVCVKGGYDSGHHVRSALVSMYMRCGCMESGQSLFHNFPDADLVTWSSLITGLLQTGKYMESFDLFRQMCFTGRRPDSVLISSVLSACASTTAINHTREVHCYVLRLGADKDVTVSSSLMDAYAKCGFAELGYWVFCQIPNKNSVIYNTVISNLGTHGFATKAIEVLDEMVNDGLRPDSATFSALLAACCHVGNLEEGWKLFRRMRDEFQIVIEMEHYVYMVRLLATFGQLKEAYDLIQTMQIQPDCGVWGALLWGCCVHCDSNLGRIVAEKLFQFNPDKAAYRVMLSNLYTSQEMWWDAEEVREELSKEEMYKNRGISWVGKQAEKLDESAGISTTKFRCRKIKDQMCQVNTQDNNRCWAVSCAWSHNGQAAGCCSPLLGSRSVTFFFKILSILRACLARGIWVQILGLKWQPMHCNAVSINPSCNSFLYVTPEGRNLSETISVFNGNASLIQPIKRLSGSEDLLMGVPCMCEAINNTLTAFFHDTQYKVEEHDTPDTVKINKFSGLAMDVGDGKVLIANDMDTITVHLPCGCSSTASDGVLSYAVQEEDTLSTIASLFRSSSQDILNLNPSVKNPDFIKPGWILFIPMGSSGSSKKNIDPFQTERPVIFSLKIVGDATANFDEKRKIGEGGYGSVYLGFIGAHEIAIKKMKASKSKEFFAELKVLCKVHHINVVELIGYAAGDDHLYLVYEYVQNGSLNDHLHDPLLKGHQPLSWTARTQIALDSARGIEYIHDHTKDCYVHRDIKTSNILLDNGLRAKVADFGLVKLVQRSDEEECVATRLVGTPGYLPPESVLELHMTTKSDVYAFGVVLAELITGLRALMRDNKEVNKMKSLISIMRKAFKSDDLESSMETIIDPNLKDNYPIEEVCKMANISMWCLSEDPLNRPEMRDIMPTLSQIHLTSIEWEASLGGDAEVFSGVSTGR</sequence>
<dbReference type="PROSITE" id="PS00107">
    <property type="entry name" value="PROTEIN_KINASE_ATP"/>
    <property type="match status" value="1"/>
</dbReference>
<evidence type="ECO:0000256" key="7">
    <source>
        <dbReference type="ARBA" id="ARBA00022741"/>
    </source>
</evidence>
<organism evidence="18 19">
    <name type="scientific">Setaria italica</name>
    <name type="common">Foxtail millet</name>
    <name type="synonym">Panicum italicum</name>
    <dbReference type="NCBI Taxonomy" id="4555"/>
    <lineage>
        <taxon>Eukaryota</taxon>
        <taxon>Viridiplantae</taxon>
        <taxon>Streptophyta</taxon>
        <taxon>Embryophyta</taxon>
        <taxon>Tracheophyta</taxon>
        <taxon>Spermatophyta</taxon>
        <taxon>Magnoliopsida</taxon>
        <taxon>Liliopsida</taxon>
        <taxon>Poales</taxon>
        <taxon>Poaceae</taxon>
        <taxon>PACMAD clade</taxon>
        <taxon>Panicoideae</taxon>
        <taxon>Panicodae</taxon>
        <taxon>Paniceae</taxon>
        <taxon>Cenchrinae</taxon>
        <taxon>Setaria</taxon>
    </lineage>
</organism>
<keyword evidence="13" id="KW-1015">Disulfide bond</keyword>
<dbReference type="PROSITE" id="PS51375">
    <property type="entry name" value="PPR"/>
    <property type="match status" value="5"/>
</dbReference>
<keyword evidence="2" id="KW-1003">Cell membrane</keyword>
<accession>K3XDY8</accession>
<dbReference type="Pfam" id="PF13041">
    <property type="entry name" value="PPR_2"/>
    <property type="match status" value="2"/>
</dbReference>
<dbReference type="Proteomes" id="UP000004995">
    <property type="component" value="Unassembled WGS sequence"/>
</dbReference>
<dbReference type="Gramene" id="KQL05461">
    <property type="protein sequence ID" value="KQL05461"/>
    <property type="gene ID" value="SETIT_000105mg"/>
</dbReference>
<feature type="repeat" description="PPR" evidence="14">
    <location>
        <begin position="279"/>
        <end position="313"/>
    </location>
</feature>
<evidence type="ECO:0000256" key="2">
    <source>
        <dbReference type="ARBA" id="ARBA00022475"/>
    </source>
</evidence>
<evidence type="ECO:0000256" key="15">
    <source>
        <dbReference type="PROSITE-ProRule" id="PRU10141"/>
    </source>
</evidence>
<dbReference type="Pfam" id="PF01476">
    <property type="entry name" value="LysM"/>
    <property type="match status" value="1"/>
</dbReference>
<dbReference type="InterPro" id="IPR011009">
    <property type="entry name" value="Kinase-like_dom_sf"/>
</dbReference>
<feature type="repeat" description="PPR" evidence="14">
    <location>
        <begin position="77"/>
        <end position="111"/>
    </location>
</feature>
<evidence type="ECO:0000256" key="6">
    <source>
        <dbReference type="ARBA" id="ARBA00022737"/>
    </source>
</evidence>
<dbReference type="InterPro" id="IPR008271">
    <property type="entry name" value="Ser/Thr_kinase_AS"/>
</dbReference>
<dbReference type="GO" id="GO:0005524">
    <property type="term" value="F:ATP binding"/>
    <property type="evidence" value="ECO:0007669"/>
    <property type="project" value="UniProtKB-UniRule"/>
</dbReference>
<dbReference type="FunFam" id="1.25.40.10:FF:000351">
    <property type="entry name" value="Pentatricopeptide repeat-containing protein"/>
    <property type="match status" value="1"/>
</dbReference>
<evidence type="ECO:0000313" key="18">
    <source>
        <dbReference type="EnsemblPlants" id="KQL05461"/>
    </source>
</evidence>
<dbReference type="SUPFAM" id="SSF56112">
    <property type="entry name" value="Protein kinase-like (PK-like)"/>
    <property type="match status" value="1"/>
</dbReference>
<dbReference type="Gene3D" id="3.10.350.10">
    <property type="entry name" value="LysM domain"/>
    <property type="match status" value="1"/>
</dbReference>
<feature type="repeat" description="PPR" evidence="14">
    <location>
        <begin position="380"/>
        <end position="414"/>
    </location>
</feature>
<evidence type="ECO:0000259" key="17">
    <source>
        <dbReference type="PROSITE" id="PS51782"/>
    </source>
</evidence>
<dbReference type="InterPro" id="IPR018392">
    <property type="entry name" value="LysM"/>
</dbReference>
<dbReference type="InParanoid" id="K3XDY8"/>
<dbReference type="PROSITE" id="PS00108">
    <property type="entry name" value="PROTEIN_KINASE_ST"/>
    <property type="match status" value="1"/>
</dbReference>
<dbReference type="FunFam" id="1.25.40.10:FF:000529">
    <property type="entry name" value="Pentatricopeptide repeat-containing protein"/>
    <property type="match status" value="1"/>
</dbReference>
<evidence type="ECO:0000256" key="9">
    <source>
        <dbReference type="ARBA" id="ARBA00022840"/>
    </source>
</evidence>
<keyword evidence="8" id="KW-0418">Kinase</keyword>
<evidence type="ECO:0000256" key="3">
    <source>
        <dbReference type="ARBA" id="ARBA00022679"/>
    </source>
</evidence>
<evidence type="ECO:0000256" key="12">
    <source>
        <dbReference type="ARBA" id="ARBA00023136"/>
    </source>
</evidence>
<dbReference type="SMART" id="SM00257">
    <property type="entry name" value="LysM"/>
    <property type="match status" value="1"/>
</dbReference>
<dbReference type="Gene3D" id="1.10.510.10">
    <property type="entry name" value="Transferase(Phosphotransferase) domain 1"/>
    <property type="match status" value="1"/>
</dbReference>
<name>K3XDY8_SETIT</name>
<keyword evidence="4" id="KW-0812">Transmembrane</keyword>
<dbReference type="InterPro" id="IPR044812">
    <property type="entry name" value="CERK1/LYK3-like"/>
</dbReference>
<dbReference type="Pfam" id="PF20431">
    <property type="entry name" value="E_motif"/>
    <property type="match status" value="1"/>
</dbReference>
<keyword evidence="11" id="KW-1133">Transmembrane helix</keyword>
<evidence type="ECO:0000259" key="16">
    <source>
        <dbReference type="PROSITE" id="PS50011"/>
    </source>
</evidence>
<dbReference type="Pfam" id="PF01535">
    <property type="entry name" value="PPR"/>
    <property type="match status" value="3"/>
</dbReference>
<dbReference type="HOGENOM" id="CLU_008409_0_0_1"/>
<dbReference type="InterPro" id="IPR011990">
    <property type="entry name" value="TPR-like_helical_dom_sf"/>
</dbReference>
<evidence type="ECO:0000256" key="13">
    <source>
        <dbReference type="ARBA" id="ARBA00023157"/>
    </source>
</evidence>
<feature type="repeat" description="PPR" evidence="14">
    <location>
        <begin position="415"/>
        <end position="445"/>
    </location>
</feature>
<dbReference type="GO" id="GO:0019199">
    <property type="term" value="F:transmembrane receptor protein kinase activity"/>
    <property type="evidence" value="ECO:0007669"/>
    <property type="project" value="InterPro"/>
</dbReference>
<feature type="domain" description="LysM" evidence="17">
    <location>
        <begin position="780"/>
        <end position="825"/>
    </location>
</feature>
<comment type="subcellular location">
    <subcellularLocation>
        <location evidence="1">Cell membrane</location>
        <topology evidence="1">Single-pass membrane protein</topology>
    </subcellularLocation>
</comment>
<dbReference type="PROSITE" id="PS51257">
    <property type="entry name" value="PROKAR_LIPOPROTEIN"/>
    <property type="match status" value="1"/>
</dbReference>
<dbReference type="PANTHER" id="PTHR46204:SF8">
    <property type="entry name" value="PROTEIN KINASE DOMAIN-CONTAINING PROTEIN"/>
    <property type="match status" value="1"/>
</dbReference>
<dbReference type="InterPro" id="IPR002885">
    <property type="entry name" value="PPR_rpt"/>
</dbReference>
<keyword evidence="12" id="KW-0472">Membrane</keyword>
<dbReference type="FunFam" id="1.10.510.10:FF:000468">
    <property type="entry name" value="PTI1-like tyrosine-protein kinase 3"/>
    <property type="match status" value="1"/>
</dbReference>
<dbReference type="Gene3D" id="1.25.40.10">
    <property type="entry name" value="Tetratricopeptide repeat domain"/>
    <property type="match status" value="5"/>
</dbReference>
<dbReference type="FunFam" id="1.25.40.10:FF:001475">
    <property type="entry name" value="Selenium-binding protein-like"/>
    <property type="match status" value="1"/>
</dbReference>
<dbReference type="PROSITE" id="PS50011">
    <property type="entry name" value="PROTEIN_KINASE_DOM"/>
    <property type="match status" value="1"/>
</dbReference>
<evidence type="ECO:0000256" key="8">
    <source>
        <dbReference type="ARBA" id="ARBA00022777"/>
    </source>
</evidence>
<dbReference type="InterPro" id="IPR017441">
    <property type="entry name" value="Protein_kinase_ATP_BS"/>
</dbReference>
<dbReference type="PROSITE" id="PS51782">
    <property type="entry name" value="LYSM"/>
    <property type="match status" value="1"/>
</dbReference>
<feature type="repeat" description="PPR" evidence="14">
    <location>
        <begin position="178"/>
        <end position="212"/>
    </location>
</feature>
<evidence type="ECO:0008006" key="20">
    <source>
        <dbReference type="Google" id="ProtNLM"/>
    </source>
</evidence>
<keyword evidence="5" id="KW-0732">Signal</keyword>
<evidence type="ECO:0000256" key="4">
    <source>
        <dbReference type="ARBA" id="ARBA00022692"/>
    </source>
</evidence>
<dbReference type="GO" id="GO:0005886">
    <property type="term" value="C:plasma membrane"/>
    <property type="evidence" value="ECO:0007669"/>
    <property type="project" value="UniProtKB-SubCell"/>
</dbReference>
<evidence type="ECO:0000256" key="1">
    <source>
        <dbReference type="ARBA" id="ARBA00004162"/>
    </source>
</evidence>
<dbReference type="EMBL" id="AGNK02003115">
    <property type="status" value="NOT_ANNOTATED_CDS"/>
    <property type="molecule type" value="Genomic_DNA"/>
</dbReference>
<protein>
    <recommendedName>
        <fullName evidence="20">Protein kinase domain-containing protein</fullName>
    </recommendedName>
</protein>
<dbReference type="Gene3D" id="3.30.200.20">
    <property type="entry name" value="Phosphorylase Kinase, domain 1"/>
    <property type="match status" value="1"/>
</dbReference>
<evidence type="ECO:0000256" key="11">
    <source>
        <dbReference type="ARBA" id="ARBA00022989"/>
    </source>
</evidence>
<dbReference type="FunFam" id="1.25.40.10:FF:000090">
    <property type="entry name" value="Pentatricopeptide repeat-containing protein, chloroplastic"/>
    <property type="match status" value="1"/>
</dbReference>
<dbReference type="OMA" id="NQVLHVY"/>
<keyword evidence="6" id="KW-0677">Repeat</keyword>
<reference evidence="18" key="2">
    <citation type="submission" date="2018-08" db="UniProtKB">
        <authorList>
            <consortium name="EnsemblPlants"/>
        </authorList>
    </citation>
    <scope>IDENTIFICATION</scope>
    <source>
        <strain evidence="18">Yugu1</strain>
    </source>
</reference>
<dbReference type="GO" id="GO:0045087">
    <property type="term" value="P:innate immune response"/>
    <property type="evidence" value="ECO:0007669"/>
    <property type="project" value="InterPro"/>
</dbReference>
<evidence type="ECO:0000256" key="5">
    <source>
        <dbReference type="ARBA" id="ARBA00022729"/>
    </source>
</evidence>
<feature type="binding site" evidence="15">
    <location>
        <position position="888"/>
    </location>
    <ligand>
        <name>ATP</name>
        <dbReference type="ChEBI" id="CHEBI:30616"/>
    </ligand>
</feature>
<dbReference type="NCBIfam" id="TIGR00756">
    <property type="entry name" value="PPR"/>
    <property type="match status" value="4"/>
</dbReference>
<dbReference type="SMART" id="SM00220">
    <property type="entry name" value="S_TKc"/>
    <property type="match status" value="1"/>
</dbReference>
<proteinExistence type="predicted"/>
<keyword evidence="9 15" id="KW-0067">ATP-binding</keyword>
<dbReference type="AlphaFoldDB" id="K3XDY8"/>
<evidence type="ECO:0000256" key="14">
    <source>
        <dbReference type="PROSITE-ProRule" id="PRU00708"/>
    </source>
</evidence>
<keyword evidence="3" id="KW-0808">Transferase</keyword>
<dbReference type="CDD" id="cd00118">
    <property type="entry name" value="LysM"/>
    <property type="match status" value="1"/>
</dbReference>
<keyword evidence="7 15" id="KW-0547">Nucleotide-binding</keyword>
<evidence type="ECO:0000256" key="10">
    <source>
        <dbReference type="ARBA" id="ARBA00022946"/>
    </source>
</evidence>
<dbReference type="EnsemblPlants" id="KQL05461">
    <property type="protein sequence ID" value="KQL05461"/>
    <property type="gene ID" value="SETIT_000105mg"/>
</dbReference>
<dbReference type="eggNOG" id="KOG4197">
    <property type="taxonomic scope" value="Eukaryota"/>
</dbReference>
<dbReference type="InterPro" id="IPR000719">
    <property type="entry name" value="Prot_kinase_dom"/>
</dbReference>
<dbReference type="PANTHER" id="PTHR46204">
    <property type="entry name" value="CHITIN ELICITOR RECEPTOR KINASE 1-RELATED"/>
    <property type="match status" value="1"/>
</dbReference>
<dbReference type="Pfam" id="PF00069">
    <property type="entry name" value="Pkinase"/>
    <property type="match status" value="1"/>
</dbReference>
<dbReference type="InterPro" id="IPR046848">
    <property type="entry name" value="E_motif"/>
</dbReference>
<keyword evidence="19" id="KW-1185">Reference proteome</keyword>
<dbReference type="SUPFAM" id="SSF54106">
    <property type="entry name" value="LysM domain"/>
    <property type="match status" value="1"/>
</dbReference>
<reference evidence="19" key="1">
    <citation type="journal article" date="2012" name="Nat. Biotechnol.">
        <title>Reference genome sequence of the model plant Setaria.</title>
        <authorList>
            <person name="Bennetzen J.L."/>
            <person name="Schmutz J."/>
            <person name="Wang H."/>
            <person name="Percifield R."/>
            <person name="Hawkins J."/>
            <person name="Pontaroli A.C."/>
            <person name="Estep M."/>
            <person name="Feng L."/>
            <person name="Vaughn J.N."/>
            <person name="Grimwood J."/>
            <person name="Jenkins J."/>
            <person name="Barry K."/>
            <person name="Lindquist E."/>
            <person name="Hellsten U."/>
            <person name="Deshpande S."/>
            <person name="Wang X."/>
            <person name="Wu X."/>
            <person name="Mitros T."/>
            <person name="Triplett J."/>
            <person name="Yang X."/>
            <person name="Ye C.Y."/>
            <person name="Mauro-Herrera M."/>
            <person name="Wang L."/>
            <person name="Li P."/>
            <person name="Sharma M."/>
            <person name="Sharma R."/>
            <person name="Ronald P.C."/>
            <person name="Panaud O."/>
            <person name="Kellogg E.A."/>
            <person name="Brutnell T.P."/>
            <person name="Doust A.N."/>
            <person name="Tuskan G.A."/>
            <person name="Rokhsar D."/>
            <person name="Devos K.M."/>
        </authorList>
    </citation>
    <scope>NUCLEOTIDE SEQUENCE [LARGE SCALE GENOMIC DNA]</scope>
    <source>
        <strain evidence="19">cv. Yugu1</strain>
    </source>
</reference>
<dbReference type="FunFam" id="3.30.200.20:FF:000526">
    <property type="entry name" value="Kinase family protein"/>
    <property type="match status" value="1"/>
</dbReference>
<dbReference type="InterPro" id="IPR036779">
    <property type="entry name" value="LysM_dom_sf"/>
</dbReference>
<evidence type="ECO:0000313" key="19">
    <source>
        <dbReference type="Proteomes" id="UP000004995"/>
    </source>
</evidence>